<dbReference type="CDD" id="cd13518">
    <property type="entry name" value="PBP2_Fe3_thiamine_like"/>
    <property type="match status" value="1"/>
</dbReference>
<dbReference type="PANTHER" id="PTHR30006:SF24">
    <property type="entry name" value="SLL0237 PROTEIN"/>
    <property type="match status" value="1"/>
</dbReference>
<dbReference type="Proteomes" id="UP001218895">
    <property type="component" value="Chromosome"/>
</dbReference>
<evidence type="ECO:0000256" key="1">
    <source>
        <dbReference type="ARBA" id="ARBA00022729"/>
    </source>
</evidence>
<evidence type="ECO:0000313" key="3">
    <source>
        <dbReference type="EMBL" id="WFN37497.1"/>
    </source>
</evidence>
<dbReference type="Pfam" id="PF13343">
    <property type="entry name" value="SBP_bac_6"/>
    <property type="match status" value="1"/>
</dbReference>
<dbReference type="RefSeq" id="WP_278100338.1">
    <property type="nucleotide sequence ID" value="NZ_CP091092.1"/>
</dbReference>
<keyword evidence="2" id="KW-0812">Transmembrane</keyword>
<keyword evidence="2" id="KW-1133">Transmembrane helix</keyword>
<keyword evidence="4" id="KW-1185">Reference proteome</keyword>
<reference evidence="3" key="1">
    <citation type="submission" date="2022-01" db="EMBL/GenBank/DDBJ databases">
        <title>Complete genome of Methanomicrobium antiquum DSM 21220.</title>
        <authorList>
            <person name="Chen S.-C."/>
            <person name="You Y.-T."/>
            <person name="Zhou Y.-Z."/>
            <person name="Lai M.-C."/>
        </authorList>
    </citation>
    <scope>NUCLEOTIDE SEQUENCE</scope>
    <source>
        <strain evidence="3">DSM 21220</strain>
    </source>
</reference>
<proteinExistence type="predicted"/>
<dbReference type="GeneID" id="79949465"/>
<accession>A0AAF0JMU8</accession>
<dbReference type="EMBL" id="CP091092">
    <property type="protein sequence ID" value="WFN37497.1"/>
    <property type="molecule type" value="Genomic_DNA"/>
</dbReference>
<dbReference type="SUPFAM" id="SSF53850">
    <property type="entry name" value="Periplasmic binding protein-like II"/>
    <property type="match status" value="1"/>
</dbReference>
<evidence type="ECO:0000256" key="2">
    <source>
        <dbReference type="SAM" id="Phobius"/>
    </source>
</evidence>
<gene>
    <name evidence="3" type="ORF">L1994_03665</name>
</gene>
<evidence type="ECO:0000313" key="4">
    <source>
        <dbReference type="Proteomes" id="UP001218895"/>
    </source>
</evidence>
<dbReference type="PANTHER" id="PTHR30006">
    <property type="entry name" value="THIAMINE-BINDING PERIPLASMIC PROTEIN-RELATED"/>
    <property type="match status" value="1"/>
</dbReference>
<dbReference type="AlphaFoldDB" id="A0AAF0JMU8"/>
<organism evidence="3 4">
    <name type="scientific">Methanomicrobium antiquum</name>
    <dbReference type="NCBI Taxonomy" id="487686"/>
    <lineage>
        <taxon>Archaea</taxon>
        <taxon>Methanobacteriati</taxon>
        <taxon>Methanobacteriota</taxon>
        <taxon>Stenosarchaea group</taxon>
        <taxon>Methanomicrobia</taxon>
        <taxon>Methanomicrobiales</taxon>
        <taxon>Methanomicrobiaceae</taxon>
        <taxon>Methanomicrobium</taxon>
    </lineage>
</organism>
<protein>
    <submittedName>
        <fullName evidence="3">Extracellular solute-binding protein</fullName>
    </submittedName>
</protein>
<dbReference type="KEGG" id="manq:L1994_03665"/>
<keyword evidence="1" id="KW-0732">Signal</keyword>
<keyword evidence="2" id="KW-0472">Membrane</keyword>
<name>A0AAF0JMU8_9EURY</name>
<dbReference type="Gene3D" id="3.40.190.10">
    <property type="entry name" value="Periplasmic binding protein-like II"/>
    <property type="match status" value="2"/>
</dbReference>
<sequence length="350" mass="38922">MSDKFNFKSLIAVFAVIVIAIFLFFVLTGQNTPSDERKVVVYTSVDQIFSEPVLKEYEAETGVKVLAVYDVEAAKTTGLSNRLLAEKDNPVADVFWNGEFSKTLLLRDEGVFEPYFSNNSKDIPDEYRDKDGYWTGFGGRARIILVNTDRLSPEDYPDSIFDLLDEKYKAEEIAIAYPMFGTTATHASALYAYLGDEKAKEYFKSLYSKGVRVVDGNSVVRDLVADGSVSIGLTDTDDALGAVERGLPVSIIVPDQGEDQIGTLVIPNTIALVKDAPNKNEGRKLIDYLLSKEMESKLVKSGWFQTTLRDTGEVFDSPISKTIKGMTVSPDEINLYQKNASLDMKVIFIR</sequence>
<feature type="transmembrane region" description="Helical" evidence="2">
    <location>
        <begin position="7"/>
        <end position="27"/>
    </location>
</feature>